<protein>
    <recommendedName>
        <fullName evidence="4">Pilus assembly protein TadE</fullName>
    </recommendedName>
</protein>
<keyword evidence="1" id="KW-0812">Transmembrane</keyword>
<keyword evidence="3" id="KW-1185">Reference proteome</keyword>
<dbReference type="EMBL" id="BOSL01000014">
    <property type="protein sequence ID" value="GIP54817.1"/>
    <property type="molecule type" value="Genomic_DNA"/>
</dbReference>
<organism evidence="2 3">
    <name type="scientific">Paenibacillus vini</name>
    <dbReference type="NCBI Taxonomy" id="1476024"/>
    <lineage>
        <taxon>Bacteria</taxon>
        <taxon>Bacillati</taxon>
        <taxon>Bacillota</taxon>
        <taxon>Bacilli</taxon>
        <taxon>Bacillales</taxon>
        <taxon>Paenibacillaceae</taxon>
        <taxon>Paenibacillus</taxon>
    </lineage>
</organism>
<reference evidence="2 3" key="1">
    <citation type="submission" date="2021-03" db="EMBL/GenBank/DDBJ databases">
        <title>Antimicrobial resistance genes in bacteria isolated from Japanese honey, and their potential for conferring macrolide and lincosamide resistance in the American foulbrood pathogen Paenibacillus larvae.</title>
        <authorList>
            <person name="Okamoto M."/>
            <person name="Kumagai M."/>
            <person name="Kanamori H."/>
            <person name="Takamatsu D."/>
        </authorList>
    </citation>
    <scope>NUCLEOTIDE SEQUENCE [LARGE SCALE GENOMIC DNA]</scope>
    <source>
        <strain evidence="2 3">J42TS3</strain>
    </source>
</reference>
<keyword evidence="1" id="KW-0472">Membrane</keyword>
<comment type="caution">
    <text evidence="2">The sequence shown here is derived from an EMBL/GenBank/DDBJ whole genome shotgun (WGS) entry which is preliminary data.</text>
</comment>
<gene>
    <name evidence="2" type="ORF">J42TS3_38520</name>
</gene>
<evidence type="ECO:0000256" key="1">
    <source>
        <dbReference type="SAM" id="Phobius"/>
    </source>
</evidence>
<evidence type="ECO:0008006" key="4">
    <source>
        <dbReference type="Google" id="ProtNLM"/>
    </source>
</evidence>
<evidence type="ECO:0000313" key="2">
    <source>
        <dbReference type="EMBL" id="GIP54817.1"/>
    </source>
</evidence>
<sequence length="219" mass="24697">MIRVLRDREGSFTLEASLVLPIIFSTVMILLFFCLYLYQRVLLGQTAVVAAERSAFVWDNSRRDPYTGAFEANHYDPLYWRLSDDGMLQSIFGSSRQTPQVALRLPSTGVSEDSLPLYKLNRTGKAIPEVMNGKMEYDNKVLLRKVKVSLNRLVPLVPLERVIGDLAQEGQAESYVVDPVEWIRTVELARYYGAKFKGSDGAEPVDKQEAGKALELFGK</sequence>
<dbReference type="Proteomes" id="UP000679992">
    <property type="component" value="Unassembled WGS sequence"/>
</dbReference>
<proteinExistence type="predicted"/>
<feature type="transmembrane region" description="Helical" evidence="1">
    <location>
        <begin position="12"/>
        <end position="38"/>
    </location>
</feature>
<keyword evidence="1" id="KW-1133">Transmembrane helix</keyword>
<accession>A0ABQ4MFT7</accession>
<dbReference type="RefSeq" id="WP_244861626.1">
    <property type="nucleotide sequence ID" value="NZ_BOSL01000014.1"/>
</dbReference>
<evidence type="ECO:0000313" key="3">
    <source>
        <dbReference type="Proteomes" id="UP000679992"/>
    </source>
</evidence>
<name>A0ABQ4MFT7_9BACL</name>